<protein>
    <submittedName>
        <fullName evidence="3">Pentatricopeptide repeat-containing protein 5, mitochondrial</fullName>
    </submittedName>
</protein>
<dbReference type="GO" id="GO:0005739">
    <property type="term" value="C:mitochondrion"/>
    <property type="evidence" value="ECO:0007669"/>
    <property type="project" value="UniProtKB-ARBA"/>
</dbReference>
<feature type="repeat" description="PPR" evidence="1">
    <location>
        <begin position="935"/>
        <end position="969"/>
    </location>
</feature>
<feature type="repeat" description="PPR" evidence="1">
    <location>
        <begin position="1183"/>
        <end position="1217"/>
    </location>
</feature>
<dbReference type="Gene3D" id="1.25.40.10">
    <property type="entry name" value="Tetratricopeptide repeat domain"/>
    <property type="match status" value="5"/>
</dbReference>
<evidence type="ECO:0000313" key="4">
    <source>
        <dbReference type="Proteomes" id="UP000186594"/>
    </source>
</evidence>
<dbReference type="PROSITE" id="PS51375">
    <property type="entry name" value="PPR"/>
    <property type="match status" value="2"/>
</dbReference>
<dbReference type="InterPro" id="IPR050667">
    <property type="entry name" value="PPR-containing_protein"/>
</dbReference>
<proteinExistence type="predicted"/>
<feature type="compositionally biased region" description="Polar residues" evidence="2">
    <location>
        <begin position="166"/>
        <end position="176"/>
    </location>
</feature>
<evidence type="ECO:0000313" key="3">
    <source>
        <dbReference type="EMBL" id="OLL25500.1"/>
    </source>
</evidence>
<gene>
    <name evidence="3" type="ORF">NEOLI_002151</name>
</gene>
<reference evidence="3 4" key="1">
    <citation type="submission" date="2016-04" db="EMBL/GenBank/DDBJ databases">
        <title>Evolutionary innovation and constraint leading to complex multicellularity in the Ascomycota.</title>
        <authorList>
            <person name="Cisse O."/>
            <person name="Nguyen A."/>
            <person name="Hewitt D.A."/>
            <person name="Jedd G."/>
            <person name="Stajich J.E."/>
        </authorList>
    </citation>
    <scope>NUCLEOTIDE SEQUENCE [LARGE SCALE GENOMIC DNA]</scope>
    <source>
        <strain evidence="3 4">DAH-3</strain>
    </source>
</reference>
<evidence type="ECO:0000256" key="1">
    <source>
        <dbReference type="PROSITE-ProRule" id="PRU00708"/>
    </source>
</evidence>
<evidence type="ECO:0000256" key="2">
    <source>
        <dbReference type="SAM" id="MobiDB-lite"/>
    </source>
</evidence>
<dbReference type="EMBL" id="LXFE01000391">
    <property type="protein sequence ID" value="OLL25500.1"/>
    <property type="molecule type" value="Genomic_DNA"/>
</dbReference>
<sequence length="1236" mass="139314">SLRKPTKSPYLVQLFLPILSSFLFLPRRRPVDLGMVYIKGSAFANFVRNGFQKHLFAGSSQPVSPGTSYFTSNVATIGAQLKLQLGTTQSHPTSGSQSFFGSQGTGHTAQHGQPFWATSNPLLPACTLDERNKDRESRLSSINQLTFTSTLAGRVPSFAREYSTQTSVTNTLTSPFPTSPEPSLPEDSRAIDSDIDNPTLTENDLLIGKFRKWTREGSLDLVIDEYIVMKAEGRKIPKEVYNNVIHTLCKVRKVRYSEGSLRLAMSVLEDMEANGIQPDGRSYAPLISIYCDRDTGLYSALESLDNSPDTNSVHFERRKSVISYNISKEGINSALRLFNAAIAKGVKLPIYVFNSLLKITSKAGCIDDMITIYSILENSSVEADVRTYQILIMTFGDANDIKSAVLIYEDYKKRVNCLPSHDESWIYNALLYAYFACKDPTGAIKFFKKVYEANPSAVKTVTLTLICQGLSQNGDHEGAYLWLARMITEEKTENPSLIILSRLLQNAVNDGKLEMAHKLFDLTPHIKIINSPGEGFSLYSKACFQQGKIERAKQVIEYTSETTYYHTADVVSDVVLTLAKTKPDIAISTLEKATRAAIRRSGSLTSTRSLYFQLGATLLDALREQSDLTSTRFNRIVESLRWFRKETNVDISLSTARALCYLFEHKDFPSCLFMYRQTVDWLLFDFELLNQSNQLHGLLSNTFEACLFAIMGQGVVIIQLFHNFISQFVASTDNPKLIQAWEKYLHPDDELVNEYRPVRSTSLHQIPEDALKNRIKTLGSLDFRDDVNHRFLFAPDAANLVTSFMEWRAASQRNARIHPVTYFKLMERLAKIGRFDHVREVYELAKIGIPTVTHPDSLPLIWAYVENSLLIAAAYEGDYPRTRTHHQNLINSGFAPNANAFAACILNLKESGLKDEASAALKYLNEALSLGVCPNTYLYNVLMSKLAKARRLADVIDCLEKMRMNGIPPNHITYGVIINVCCRTDNEALASQFFTEMDSIQSYKHRVAPYNTMMQYYSQTKRNRPMVLYYYNRMLAKKCSPTAFSFKLLLEAYTALEPFDFPTAEILMNEMVSVHGIKLESQHYAVILHSKGCVLKDFEGAMAYYDAIVDFKIPMDGIMYQALFEICVANRRFDKVEEFLQRMSTDKVSMTPYIANILIHAWTVQGDINKARNIYDHLAMTKEPSTYEAMARAYVAVGNHDAAKSILDDMATRQFPLAVMSTVSDLLTGAETSKVS</sequence>
<dbReference type="PANTHER" id="PTHR47939">
    <property type="entry name" value="MEMBRANE-ASSOCIATED SALT-INDUCIBLE PROTEIN-LIKE"/>
    <property type="match status" value="1"/>
</dbReference>
<dbReference type="InterPro" id="IPR002885">
    <property type="entry name" value="PPR_rpt"/>
</dbReference>
<comment type="caution">
    <text evidence="3">The sequence shown here is derived from an EMBL/GenBank/DDBJ whole genome shotgun (WGS) entry which is preliminary data.</text>
</comment>
<dbReference type="PANTHER" id="PTHR47939:SF5">
    <property type="entry name" value="PENTACOTRIPEPTIDE-REPEAT REGION OF PRORP DOMAIN-CONTAINING PROTEIN"/>
    <property type="match status" value="1"/>
</dbReference>
<dbReference type="NCBIfam" id="TIGR00756">
    <property type="entry name" value="PPR"/>
    <property type="match status" value="1"/>
</dbReference>
<feature type="non-terminal residue" evidence="3">
    <location>
        <position position="1"/>
    </location>
</feature>
<dbReference type="OrthoDB" id="411857at2759"/>
<dbReference type="Pfam" id="PF01535">
    <property type="entry name" value="PPR"/>
    <property type="match status" value="2"/>
</dbReference>
<dbReference type="SUPFAM" id="SSF81901">
    <property type="entry name" value="HCP-like"/>
    <property type="match status" value="1"/>
</dbReference>
<accession>A0A1U7LS51</accession>
<organism evidence="3 4">
    <name type="scientific">Neolecta irregularis (strain DAH-3)</name>
    <dbReference type="NCBI Taxonomy" id="1198029"/>
    <lineage>
        <taxon>Eukaryota</taxon>
        <taxon>Fungi</taxon>
        <taxon>Dikarya</taxon>
        <taxon>Ascomycota</taxon>
        <taxon>Taphrinomycotina</taxon>
        <taxon>Neolectales</taxon>
        <taxon>Neolectaceae</taxon>
        <taxon>Neolecta</taxon>
    </lineage>
</organism>
<dbReference type="Proteomes" id="UP000186594">
    <property type="component" value="Unassembled WGS sequence"/>
</dbReference>
<keyword evidence="4" id="KW-1185">Reference proteome</keyword>
<dbReference type="InterPro" id="IPR011990">
    <property type="entry name" value="TPR-like_helical_dom_sf"/>
</dbReference>
<feature type="region of interest" description="Disordered" evidence="2">
    <location>
        <begin position="166"/>
        <end position="195"/>
    </location>
</feature>
<name>A0A1U7LS51_NEOID</name>
<dbReference type="STRING" id="1198029.A0A1U7LS51"/>
<dbReference type="OMA" id="QNQTGHT"/>
<dbReference type="AlphaFoldDB" id="A0A1U7LS51"/>
<dbReference type="Pfam" id="PF13041">
    <property type="entry name" value="PPR_2"/>
    <property type="match status" value="1"/>
</dbReference>